<feature type="transmembrane region" description="Helical" evidence="7">
    <location>
        <begin position="393"/>
        <end position="413"/>
    </location>
</feature>
<comment type="similarity">
    <text evidence="2">Belongs to the major facilitator superfamily. Proton-dependent oligopeptide transporter (POT/PTR) (TC 2.A.17) family.</text>
</comment>
<dbReference type="RefSeq" id="XP_013903337.1">
    <property type="nucleotide sequence ID" value="XM_014047883.1"/>
</dbReference>
<evidence type="ECO:0000256" key="6">
    <source>
        <dbReference type="SAM" id="MobiDB-lite"/>
    </source>
</evidence>
<evidence type="ECO:0000256" key="5">
    <source>
        <dbReference type="ARBA" id="ARBA00023136"/>
    </source>
</evidence>
<dbReference type="OrthoDB" id="8904098at2759"/>
<organism evidence="8 9">
    <name type="scientific">Monoraphidium neglectum</name>
    <dbReference type="NCBI Taxonomy" id="145388"/>
    <lineage>
        <taxon>Eukaryota</taxon>
        <taxon>Viridiplantae</taxon>
        <taxon>Chlorophyta</taxon>
        <taxon>core chlorophytes</taxon>
        <taxon>Chlorophyceae</taxon>
        <taxon>CS clade</taxon>
        <taxon>Sphaeropleales</taxon>
        <taxon>Selenastraceae</taxon>
        <taxon>Monoraphidium</taxon>
    </lineage>
</organism>
<dbReference type="Gene3D" id="1.20.1250.20">
    <property type="entry name" value="MFS general substrate transporter like domains"/>
    <property type="match status" value="2"/>
</dbReference>
<dbReference type="KEGG" id="mng:MNEG_3635"/>
<gene>
    <name evidence="8" type="ORF">MNEG_3635</name>
</gene>
<evidence type="ECO:0000256" key="1">
    <source>
        <dbReference type="ARBA" id="ARBA00004141"/>
    </source>
</evidence>
<keyword evidence="4 7" id="KW-1133">Transmembrane helix</keyword>
<feature type="region of interest" description="Disordered" evidence="6">
    <location>
        <begin position="1"/>
        <end position="31"/>
    </location>
</feature>
<sequence>MTLPPKELIDIERDRRGGKTPSDEGGAAPTQERRNRVLAACACILGNETAERLAYYGLATNLSLYAKQYLGYPASQATSLLQAWKASVYLTPLLGAFYFSVNVGSLVATLVVVPVQEAKGYAIGFGIPTALMGCAIIIFLLGAFAKLYTYVPPEGSPLYRIYQVLAEPAAGEGSVKFTMAYTDRMRGLDKAALPHGRAGVHQVSRTEVEETKALLGIMPVFLVVCIWQMAYDPIFTLLPLSGDVMDRSMGHSFKIPASSISFANTFGVMISVAVYDIFVVPIAAKMGRPISTMSRIGAGFIVAMIAVLSAGFIELARYRAIRHSGLVAKWEAASAANPKVDYTDAEFVQPMSIWWQAVPYFVMGAAETLTNVGVMELFFNEVSEGTRALGSSINLLTTAIGTYLAGALNIAIAGATTADPWVADNPMYGHYDLYYFVNAGILVVGYAAFLLVARNYKEKPVVPHHLLHGGKASAAIATATGGRHDDDAGPASPAGWRSAAGLRSRWPRMPGSPGGSSGSPRDGASRSPLEGLSPRAQDAL</sequence>
<evidence type="ECO:0000313" key="8">
    <source>
        <dbReference type="EMBL" id="KIZ04318.1"/>
    </source>
</evidence>
<feature type="transmembrane region" description="Helical" evidence="7">
    <location>
        <begin position="296"/>
        <end position="316"/>
    </location>
</feature>
<feature type="transmembrane region" description="Helical" evidence="7">
    <location>
        <begin position="120"/>
        <end position="145"/>
    </location>
</feature>
<feature type="region of interest" description="Disordered" evidence="6">
    <location>
        <begin position="480"/>
        <end position="540"/>
    </location>
</feature>
<evidence type="ECO:0000256" key="4">
    <source>
        <dbReference type="ARBA" id="ARBA00022989"/>
    </source>
</evidence>
<protein>
    <recommendedName>
        <fullName evidence="10">Peptide transporter PTR2</fullName>
    </recommendedName>
</protein>
<dbReference type="GO" id="GO:0022857">
    <property type="term" value="F:transmembrane transporter activity"/>
    <property type="evidence" value="ECO:0007669"/>
    <property type="project" value="InterPro"/>
</dbReference>
<name>A0A0D2K127_9CHLO</name>
<dbReference type="InterPro" id="IPR000109">
    <property type="entry name" value="POT_fam"/>
</dbReference>
<accession>A0A0D2K127</accession>
<feature type="transmembrane region" description="Helical" evidence="7">
    <location>
        <begin position="261"/>
        <end position="284"/>
    </location>
</feature>
<keyword evidence="3 7" id="KW-0812">Transmembrane</keyword>
<proteinExistence type="inferred from homology"/>
<feature type="transmembrane region" description="Helical" evidence="7">
    <location>
        <begin position="213"/>
        <end position="240"/>
    </location>
</feature>
<dbReference type="EMBL" id="KK100685">
    <property type="protein sequence ID" value="KIZ04318.1"/>
    <property type="molecule type" value="Genomic_DNA"/>
</dbReference>
<dbReference type="Pfam" id="PF00854">
    <property type="entry name" value="PTR2"/>
    <property type="match status" value="1"/>
</dbReference>
<evidence type="ECO:0000256" key="3">
    <source>
        <dbReference type="ARBA" id="ARBA00022692"/>
    </source>
</evidence>
<comment type="subcellular location">
    <subcellularLocation>
        <location evidence="1">Membrane</location>
        <topology evidence="1">Multi-pass membrane protein</topology>
    </subcellularLocation>
</comment>
<reference evidence="8 9" key="1">
    <citation type="journal article" date="2013" name="BMC Genomics">
        <title>Reconstruction of the lipid metabolism for the microalga Monoraphidium neglectum from its genome sequence reveals characteristics suitable for biofuel production.</title>
        <authorList>
            <person name="Bogen C."/>
            <person name="Al-Dilaimi A."/>
            <person name="Albersmeier A."/>
            <person name="Wichmann J."/>
            <person name="Grundmann M."/>
            <person name="Rupp O."/>
            <person name="Lauersen K.J."/>
            <person name="Blifernez-Klassen O."/>
            <person name="Kalinowski J."/>
            <person name="Goesmann A."/>
            <person name="Mussgnug J.H."/>
            <person name="Kruse O."/>
        </authorList>
    </citation>
    <scope>NUCLEOTIDE SEQUENCE [LARGE SCALE GENOMIC DNA]</scope>
    <source>
        <strain evidence="8 9">SAG 48.87</strain>
    </source>
</reference>
<keyword evidence="9" id="KW-1185">Reference proteome</keyword>
<dbReference type="Proteomes" id="UP000054498">
    <property type="component" value="Unassembled WGS sequence"/>
</dbReference>
<evidence type="ECO:0000313" key="9">
    <source>
        <dbReference type="Proteomes" id="UP000054498"/>
    </source>
</evidence>
<evidence type="ECO:0008006" key="10">
    <source>
        <dbReference type="Google" id="ProtNLM"/>
    </source>
</evidence>
<dbReference type="InterPro" id="IPR036259">
    <property type="entry name" value="MFS_trans_sf"/>
</dbReference>
<feature type="transmembrane region" description="Helical" evidence="7">
    <location>
        <begin position="89"/>
        <end position="113"/>
    </location>
</feature>
<dbReference type="GO" id="GO:0016020">
    <property type="term" value="C:membrane"/>
    <property type="evidence" value="ECO:0007669"/>
    <property type="project" value="UniProtKB-SubCell"/>
</dbReference>
<dbReference type="AlphaFoldDB" id="A0A0D2K127"/>
<keyword evidence="5 7" id="KW-0472">Membrane</keyword>
<dbReference type="GeneID" id="25736513"/>
<evidence type="ECO:0000256" key="2">
    <source>
        <dbReference type="ARBA" id="ARBA00005982"/>
    </source>
</evidence>
<evidence type="ECO:0000256" key="7">
    <source>
        <dbReference type="SAM" id="Phobius"/>
    </source>
</evidence>
<dbReference type="PANTHER" id="PTHR11654">
    <property type="entry name" value="OLIGOPEPTIDE TRANSPORTER-RELATED"/>
    <property type="match status" value="1"/>
</dbReference>
<dbReference type="SUPFAM" id="SSF103473">
    <property type="entry name" value="MFS general substrate transporter"/>
    <property type="match status" value="1"/>
</dbReference>
<feature type="transmembrane region" description="Helical" evidence="7">
    <location>
        <begin position="433"/>
        <end position="453"/>
    </location>
</feature>
<feature type="compositionally biased region" description="Low complexity" evidence="6">
    <location>
        <begin position="518"/>
        <end position="528"/>
    </location>
</feature>
<feature type="compositionally biased region" description="Basic and acidic residues" evidence="6">
    <location>
        <begin position="7"/>
        <end position="17"/>
    </location>
</feature>